<evidence type="ECO:0000313" key="8">
    <source>
        <dbReference type="Proteomes" id="UP001138961"/>
    </source>
</evidence>
<organism evidence="7 8">
    <name type="scientific">Loktanella gaetbuli</name>
    <dbReference type="NCBI Taxonomy" id="2881335"/>
    <lineage>
        <taxon>Bacteria</taxon>
        <taxon>Pseudomonadati</taxon>
        <taxon>Pseudomonadota</taxon>
        <taxon>Alphaproteobacteria</taxon>
        <taxon>Rhodobacterales</taxon>
        <taxon>Roseobacteraceae</taxon>
        <taxon>Loktanella</taxon>
    </lineage>
</organism>
<keyword evidence="7" id="KW-0645">Protease</keyword>
<evidence type="ECO:0000256" key="3">
    <source>
        <dbReference type="ARBA" id="ARBA00022989"/>
    </source>
</evidence>
<evidence type="ECO:0000256" key="4">
    <source>
        <dbReference type="ARBA" id="ARBA00023136"/>
    </source>
</evidence>
<name>A0ABS8BX54_9RHOB</name>
<evidence type="ECO:0000313" key="7">
    <source>
        <dbReference type="EMBL" id="MCB5200332.1"/>
    </source>
</evidence>
<keyword evidence="8" id="KW-1185">Reference proteome</keyword>
<dbReference type="Gene3D" id="1.20.1540.10">
    <property type="entry name" value="Rhomboid-like"/>
    <property type="match status" value="1"/>
</dbReference>
<feature type="transmembrane region" description="Helical" evidence="5">
    <location>
        <begin position="197"/>
        <end position="220"/>
    </location>
</feature>
<feature type="transmembrane region" description="Helical" evidence="5">
    <location>
        <begin position="137"/>
        <end position="157"/>
    </location>
</feature>
<evidence type="ECO:0000256" key="2">
    <source>
        <dbReference type="ARBA" id="ARBA00022692"/>
    </source>
</evidence>
<dbReference type="SUPFAM" id="SSF144091">
    <property type="entry name" value="Rhomboid-like"/>
    <property type="match status" value="1"/>
</dbReference>
<evidence type="ECO:0000259" key="6">
    <source>
        <dbReference type="Pfam" id="PF01694"/>
    </source>
</evidence>
<keyword evidence="2 5" id="KW-0812">Transmembrane</keyword>
<feature type="transmembrane region" description="Helical" evidence="5">
    <location>
        <begin position="12"/>
        <end position="36"/>
    </location>
</feature>
<dbReference type="RefSeq" id="WP_226748878.1">
    <property type="nucleotide sequence ID" value="NZ_JAJATZ010000007.1"/>
</dbReference>
<gene>
    <name evidence="7" type="ORF">LGQ03_13875</name>
</gene>
<feature type="transmembrane region" description="Helical" evidence="5">
    <location>
        <begin position="169"/>
        <end position="191"/>
    </location>
</feature>
<accession>A0ABS8BX54</accession>
<evidence type="ECO:0000256" key="5">
    <source>
        <dbReference type="SAM" id="Phobius"/>
    </source>
</evidence>
<keyword evidence="7" id="KW-0378">Hydrolase</keyword>
<dbReference type="Pfam" id="PF01694">
    <property type="entry name" value="Rhomboid"/>
    <property type="match status" value="1"/>
</dbReference>
<feature type="domain" description="Peptidase S54 rhomboid" evidence="6">
    <location>
        <begin position="74"/>
        <end position="211"/>
    </location>
</feature>
<dbReference type="GO" id="GO:0006508">
    <property type="term" value="P:proteolysis"/>
    <property type="evidence" value="ECO:0007669"/>
    <property type="project" value="UniProtKB-KW"/>
</dbReference>
<dbReference type="Proteomes" id="UP001138961">
    <property type="component" value="Unassembled WGS sequence"/>
</dbReference>
<reference evidence="7" key="1">
    <citation type="submission" date="2021-10" db="EMBL/GenBank/DDBJ databases">
        <title>Loktanella gaetbuli sp. nov., isolated from a tidal flat.</title>
        <authorList>
            <person name="Park S."/>
            <person name="Yoon J.-H."/>
        </authorList>
    </citation>
    <scope>NUCLEOTIDE SEQUENCE</scope>
    <source>
        <strain evidence="7">TSTF-M6</strain>
    </source>
</reference>
<keyword evidence="4 5" id="KW-0472">Membrane</keyword>
<comment type="subcellular location">
    <subcellularLocation>
        <location evidence="1">Membrane</location>
        <topology evidence="1">Multi-pass membrane protein</topology>
    </subcellularLocation>
</comment>
<dbReference type="GO" id="GO:0008233">
    <property type="term" value="F:peptidase activity"/>
    <property type="evidence" value="ECO:0007669"/>
    <property type="project" value="UniProtKB-KW"/>
</dbReference>
<evidence type="ECO:0000256" key="1">
    <source>
        <dbReference type="ARBA" id="ARBA00004141"/>
    </source>
</evidence>
<feature type="transmembrane region" description="Helical" evidence="5">
    <location>
        <begin position="76"/>
        <end position="99"/>
    </location>
</feature>
<sequence length="225" mass="23552">MAIQSPVNAIPPVVTALVMIIVAVELTLSAGATGLVGGPGGIGWRLQALQEYAVSPAVVDYVVMRGDLSLDLLKRFVTYAFVHGSFTDALFGGALLLALGKFVGDVFHPAATLALFVVSAVAGALGFGLVADGTQPLFGAYPAVYGFIGAFTYILWTRIGQQGGQQIKAFRLIGFLLALQLIFALIFGGTMRWVADLAGFAVGFGASIILAPGGWHALLVRLRQR</sequence>
<dbReference type="InterPro" id="IPR022764">
    <property type="entry name" value="Peptidase_S54_rhomboid_dom"/>
</dbReference>
<protein>
    <submittedName>
        <fullName evidence="7">Rhomboid family intramembrane serine protease</fullName>
    </submittedName>
</protein>
<keyword evidence="3 5" id="KW-1133">Transmembrane helix</keyword>
<comment type="caution">
    <text evidence="7">The sequence shown here is derived from an EMBL/GenBank/DDBJ whole genome shotgun (WGS) entry which is preliminary data.</text>
</comment>
<dbReference type="EMBL" id="JAJATZ010000007">
    <property type="protein sequence ID" value="MCB5200332.1"/>
    <property type="molecule type" value="Genomic_DNA"/>
</dbReference>
<feature type="transmembrane region" description="Helical" evidence="5">
    <location>
        <begin position="111"/>
        <end position="131"/>
    </location>
</feature>
<dbReference type="InterPro" id="IPR035952">
    <property type="entry name" value="Rhomboid-like_sf"/>
</dbReference>
<proteinExistence type="predicted"/>